<dbReference type="AlphaFoldDB" id="M7V0I3"/>
<reference evidence="3" key="1">
    <citation type="journal article" date="2013" name="Genome Announc.">
        <title>Draft genome sequence of Botrytis cinerea BcDW1, inoculum for noble rot of grape berries.</title>
        <authorList>
            <person name="Blanco-Ulate B."/>
            <person name="Allen G."/>
            <person name="Powell A.L."/>
            <person name="Cantu D."/>
        </authorList>
    </citation>
    <scope>NUCLEOTIDE SEQUENCE [LARGE SCALE GENOMIC DNA]</scope>
    <source>
        <strain evidence="3">BcDW1</strain>
    </source>
</reference>
<accession>M7V0I3</accession>
<evidence type="ECO:0000313" key="3">
    <source>
        <dbReference type="Proteomes" id="UP000012045"/>
    </source>
</evidence>
<name>M7V0I3_BOTF1</name>
<dbReference type="HOGENOM" id="CLU_1916757_0_0_1"/>
<dbReference type="EMBL" id="KB707735">
    <property type="protein sequence ID" value="EMR89692.1"/>
    <property type="molecule type" value="Genomic_DNA"/>
</dbReference>
<feature type="region of interest" description="Disordered" evidence="1">
    <location>
        <begin position="87"/>
        <end position="132"/>
    </location>
</feature>
<organism evidence="2 3">
    <name type="scientific">Botryotinia fuckeliana (strain BcDW1)</name>
    <name type="common">Noble rot fungus</name>
    <name type="synonym">Botrytis cinerea</name>
    <dbReference type="NCBI Taxonomy" id="1290391"/>
    <lineage>
        <taxon>Eukaryota</taxon>
        <taxon>Fungi</taxon>
        <taxon>Dikarya</taxon>
        <taxon>Ascomycota</taxon>
        <taxon>Pezizomycotina</taxon>
        <taxon>Leotiomycetes</taxon>
        <taxon>Helotiales</taxon>
        <taxon>Sclerotiniaceae</taxon>
        <taxon>Botrytis</taxon>
    </lineage>
</organism>
<evidence type="ECO:0000256" key="1">
    <source>
        <dbReference type="SAM" id="MobiDB-lite"/>
    </source>
</evidence>
<sequence length="132" mass="14204">MSSASNTRKRKVPNAYATVLAESDPMMLTVSTDARDAVFVNLIDGLRSRIALLESTATGNLSQENVSASASATLRDEGPARISYDDALQPVDGQQPEERHELRNSNDTVADGNLPNSLTSYGSPIMVREHGQ</sequence>
<evidence type="ECO:0000313" key="2">
    <source>
        <dbReference type="EMBL" id="EMR89692.1"/>
    </source>
</evidence>
<protein>
    <submittedName>
        <fullName evidence="2">Uncharacterized protein</fullName>
    </submittedName>
</protein>
<dbReference type="Proteomes" id="UP000012045">
    <property type="component" value="Unassembled WGS sequence"/>
</dbReference>
<proteinExistence type="predicted"/>
<gene>
    <name evidence="2" type="ORF">BcDW1_1674</name>
</gene>